<evidence type="ECO:0000313" key="3">
    <source>
        <dbReference type="EMBL" id="KAH0561077.1"/>
    </source>
</evidence>
<proteinExistence type="predicted"/>
<dbReference type="EMBL" id="JAHXZJ010000374">
    <property type="protein sequence ID" value="KAH0561077.1"/>
    <property type="molecule type" value="Genomic_DNA"/>
</dbReference>
<evidence type="ECO:0000313" key="4">
    <source>
        <dbReference type="Proteomes" id="UP000826195"/>
    </source>
</evidence>
<accession>A0AAV7IWI0</accession>
<reference evidence="3 4" key="1">
    <citation type="journal article" date="2021" name="J. Hered.">
        <title>A chromosome-level genome assembly of the parasitoid wasp, Cotesia glomerata (Hymenoptera: Braconidae).</title>
        <authorList>
            <person name="Pinto B.J."/>
            <person name="Weis J.J."/>
            <person name="Gamble T."/>
            <person name="Ode P.J."/>
            <person name="Paul R."/>
            <person name="Zaspel J.M."/>
        </authorList>
    </citation>
    <scope>NUCLEOTIDE SEQUENCE [LARGE SCALE GENOMIC DNA]</scope>
    <source>
        <strain evidence="3">CgM1</strain>
    </source>
</reference>
<name>A0AAV7IWI0_COTGL</name>
<keyword evidence="1" id="KW-0175">Coiled coil</keyword>
<feature type="coiled-coil region" evidence="1">
    <location>
        <begin position="54"/>
        <end position="81"/>
    </location>
</feature>
<sequence length="226" mass="25688">MALTLVISGKALIPINNSIVFWKASNAVVVESKNKVNIAKGYMKTSEKTQSGAYLNLVERCKQQELEIKKWKQRALLAEAAYQAQLNKRHSPSQQPQPHQSRNNRALANEDSSFNNDQFHIGDDIYIPSAVHLAATTSNCNQTYITQMSHAIWGIETLSTRVVKQSSKLTPRKQELLARHYNAFLQDKNYSKEKLNYEKARLSSYLGGVITAARTKYQKIRRRVAH</sequence>
<gene>
    <name evidence="3" type="ORF">KQX54_012412</name>
</gene>
<dbReference type="AlphaFoldDB" id="A0AAV7IWI0"/>
<evidence type="ECO:0000256" key="1">
    <source>
        <dbReference type="SAM" id="Coils"/>
    </source>
</evidence>
<dbReference type="Proteomes" id="UP000826195">
    <property type="component" value="Unassembled WGS sequence"/>
</dbReference>
<organism evidence="3 4">
    <name type="scientific">Cotesia glomerata</name>
    <name type="common">Lepidopteran parasitic wasp</name>
    <name type="synonym">Apanteles glomeratus</name>
    <dbReference type="NCBI Taxonomy" id="32391"/>
    <lineage>
        <taxon>Eukaryota</taxon>
        <taxon>Metazoa</taxon>
        <taxon>Ecdysozoa</taxon>
        <taxon>Arthropoda</taxon>
        <taxon>Hexapoda</taxon>
        <taxon>Insecta</taxon>
        <taxon>Pterygota</taxon>
        <taxon>Neoptera</taxon>
        <taxon>Endopterygota</taxon>
        <taxon>Hymenoptera</taxon>
        <taxon>Apocrita</taxon>
        <taxon>Ichneumonoidea</taxon>
        <taxon>Braconidae</taxon>
        <taxon>Microgastrinae</taxon>
        <taxon>Cotesia</taxon>
    </lineage>
</organism>
<comment type="caution">
    <text evidence="3">The sequence shown here is derived from an EMBL/GenBank/DDBJ whole genome shotgun (WGS) entry which is preliminary data.</text>
</comment>
<evidence type="ECO:0000256" key="2">
    <source>
        <dbReference type="SAM" id="MobiDB-lite"/>
    </source>
</evidence>
<feature type="region of interest" description="Disordered" evidence="2">
    <location>
        <begin position="86"/>
        <end position="105"/>
    </location>
</feature>
<protein>
    <submittedName>
        <fullName evidence="3">Uncharacterized protein</fullName>
    </submittedName>
</protein>
<keyword evidence="4" id="KW-1185">Reference proteome</keyword>